<evidence type="ECO:0000313" key="1">
    <source>
        <dbReference type="EMBL" id="CAE0838299.1"/>
    </source>
</evidence>
<gene>
    <name evidence="1" type="ORF">EGYM00163_LOCUS49671</name>
</gene>
<protein>
    <recommendedName>
        <fullName evidence="2">Isopropylmalate dehydrogenase-like domain-containing protein</fullName>
    </recommendedName>
</protein>
<dbReference type="Gene3D" id="3.40.718.10">
    <property type="entry name" value="Isopropylmalate Dehydrogenase"/>
    <property type="match status" value="1"/>
</dbReference>
<dbReference type="EMBL" id="HBJA01144197">
    <property type="protein sequence ID" value="CAE0838299.1"/>
    <property type="molecule type" value="Transcribed_RNA"/>
</dbReference>
<name>A0A7S4GIV7_9EUGL</name>
<proteinExistence type="predicted"/>
<reference evidence="1" key="1">
    <citation type="submission" date="2021-01" db="EMBL/GenBank/DDBJ databases">
        <authorList>
            <person name="Corre E."/>
            <person name="Pelletier E."/>
            <person name="Niang G."/>
            <person name="Scheremetjew M."/>
            <person name="Finn R."/>
            <person name="Kale V."/>
            <person name="Holt S."/>
            <person name="Cochrane G."/>
            <person name="Meng A."/>
            <person name="Brown T."/>
            <person name="Cohen L."/>
        </authorList>
    </citation>
    <scope>NUCLEOTIDE SEQUENCE</scope>
    <source>
        <strain evidence="1">CCMP1594</strain>
    </source>
</reference>
<organism evidence="1">
    <name type="scientific">Eutreptiella gymnastica</name>
    <dbReference type="NCBI Taxonomy" id="73025"/>
    <lineage>
        <taxon>Eukaryota</taxon>
        <taxon>Discoba</taxon>
        <taxon>Euglenozoa</taxon>
        <taxon>Euglenida</taxon>
        <taxon>Spirocuta</taxon>
        <taxon>Euglenophyceae</taxon>
        <taxon>Eutreptiales</taxon>
        <taxon>Eutreptiaceae</taxon>
        <taxon>Eutreptiella</taxon>
    </lineage>
</organism>
<dbReference type="AlphaFoldDB" id="A0A7S4GIV7"/>
<dbReference type="SUPFAM" id="SSF53659">
    <property type="entry name" value="Isocitrate/Isopropylmalate dehydrogenase-like"/>
    <property type="match status" value="1"/>
</dbReference>
<sequence>MASTVPFVASSALGEKLLGGLQKVLTAAKAPVSLVKTDANAVAASATHILAGPLNPVCTGELANKFALSTKVTKAAAADLYPNTIYPALGCEAVQNLYALSNPDFVSSGGASHTDAVVKTKEQDPDGHALKLLELQKEQDRSIQNFFNAEAKTSLQETLKMACDKALESKVDKKTVTVVSKPGDKMSSKFDELFAGVVKSETDSRADELRAASVSVEVTPVGSAWPKMVMYPESTQLLVCPPTEAGEEMATLFIGLAGGTGMVSQKLSGGASVYTCANYEDNENPTGALLAACDLLTDMGHEAEAKKVRAALDKTYKTDKILPKDMPGGKADLNAFIEAVAKNC</sequence>
<accession>A0A7S4GIV7</accession>
<evidence type="ECO:0008006" key="2">
    <source>
        <dbReference type="Google" id="ProtNLM"/>
    </source>
</evidence>